<feature type="compositionally biased region" description="Low complexity" evidence="1">
    <location>
        <begin position="490"/>
        <end position="521"/>
    </location>
</feature>
<feature type="region of interest" description="Disordered" evidence="1">
    <location>
        <begin position="1"/>
        <end position="32"/>
    </location>
</feature>
<feature type="compositionally biased region" description="Polar residues" evidence="1">
    <location>
        <begin position="13"/>
        <end position="29"/>
    </location>
</feature>
<evidence type="ECO:0000256" key="1">
    <source>
        <dbReference type="SAM" id="MobiDB-lite"/>
    </source>
</evidence>
<dbReference type="Proteomes" id="UP001165080">
    <property type="component" value="Unassembled WGS sequence"/>
</dbReference>
<reference evidence="2 3" key="1">
    <citation type="journal article" date="2023" name="Commun. Biol.">
        <title>Reorganization of the ancestral sex-determining regions during the evolution of trioecy in Pleodorina starrii.</title>
        <authorList>
            <person name="Takahashi K."/>
            <person name="Suzuki S."/>
            <person name="Kawai-Toyooka H."/>
            <person name="Yamamoto K."/>
            <person name="Hamaji T."/>
            <person name="Ootsuki R."/>
            <person name="Yamaguchi H."/>
            <person name="Kawachi M."/>
            <person name="Higashiyama T."/>
            <person name="Nozaki H."/>
        </authorList>
    </citation>
    <scope>NUCLEOTIDE SEQUENCE [LARGE SCALE GENOMIC DNA]</scope>
    <source>
        <strain evidence="2 3">NIES-4479</strain>
    </source>
</reference>
<gene>
    <name evidence="2" type="primary">PLEST005299</name>
    <name evidence="2" type="ORF">PLESTB_001370800</name>
</gene>
<dbReference type="AlphaFoldDB" id="A0A9W6F6R1"/>
<feature type="region of interest" description="Disordered" evidence="1">
    <location>
        <begin position="329"/>
        <end position="367"/>
    </location>
</feature>
<dbReference type="GO" id="GO:0042781">
    <property type="term" value="F:3'-tRNA processing endoribonuclease activity"/>
    <property type="evidence" value="ECO:0007669"/>
    <property type="project" value="TreeGrafter"/>
</dbReference>
<sequence>MHSTHQLGARHPCSSTPTSLGRPPSTYSHLASGPSTAEAFAAAAAAPRPGAAVASRIRAPTRTAAAAGAFTPGGSSTTATSIATAIDAATCRTGCRTQISSTGALCPSSAPVAAASSSTAPDIPYRHAVRMHGTASNLRQRSTTGTVDDPAAAPSPGEQNLTAPAADNGAGDVKATRRRRVAPGRIGILREAAAPPESQPGDQMAEREDPGEQEEGEQQRRQPPAAAGALTSPSPSPLPAEAEAHEMEAYLKSRTVKELRAIVKECGPAVSRGIAASTATKPKLLSFLLGVLGSGTGTDSTVERAVKEFEVAQGGEAAGMVKVEEEQAAAAQAERADGGGAAARRRRRTTAAEAAESGGDPGQDPFLDELFAAMDLDVSVAMRDPREIQAAASTSASASAAAASAPASVDGAATATAAGTAALRRRRAAGSAGPGLDPESDSNLESAARTCRDEGGDASLRRRTVSTAATEEGTAGRRASRGPDAGPLEGPSAAREAPPSAGARAPAAAASASSPPSAPADSESDSELGPEYDMPPWPPLFMGEMRTVEQLAPGDREAQEELLLGNVAGMSLTVLGSAAVRPTDSRALASLAMGRVKDIFIFDAGDDTQRQVAHAYHVKPSKIYRIFLTSLEPEAVLGLPGLMCIINSSRERGHEIADIPVHVYGPPGTADFLAAMMRVSHTCLEVTIVVHEISTGPVPTGESEPYLYVKRARIWRVAMPPDQLNPRGGVDASLLLFAPDQGRSQKKRGRNAAGGVLSFDTRAGFLPFPPLEPGNPYRRDLEPAEMRWTLELDITARVIISLLPGNRLSYTVLEADRGGALVMERATAAGLVAGRDIARLKAGEAVINSWGRLVVPSLVVSPNRPGRRVVVLGSTSDPSALSPESHPHMAGADVLVAGGVWPQDEAELAVAAGGCTTDALGRTAQRLGVRYVLLSRFDGSRLDEQEGYAERAADEVAAAAAAPAAAARGAAARRVATARGNRRSVAEWRRRVFALGDLESAIVDKNEGPKEVERADSEE</sequence>
<feature type="compositionally biased region" description="Polar residues" evidence="1">
    <location>
        <begin position="134"/>
        <end position="146"/>
    </location>
</feature>
<dbReference type="Gene3D" id="3.60.15.10">
    <property type="entry name" value="Ribonuclease Z/Hydroxyacylglutathione hydrolase-like"/>
    <property type="match status" value="1"/>
</dbReference>
<dbReference type="EMBL" id="BRXU01000023">
    <property type="protein sequence ID" value="GLC58527.1"/>
    <property type="molecule type" value="Genomic_DNA"/>
</dbReference>
<evidence type="ECO:0000313" key="2">
    <source>
        <dbReference type="EMBL" id="GLC58527.1"/>
    </source>
</evidence>
<dbReference type="GO" id="GO:0005634">
    <property type="term" value="C:nucleus"/>
    <property type="evidence" value="ECO:0007669"/>
    <property type="project" value="TreeGrafter"/>
</dbReference>
<dbReference type="SUPFAM" id="SSF56281">
    <property type="entry name" value="Metallo-hydrolase/oxidoreductase"/>
    <property type="match status" value="1"/>
</dbReference>
<keyword evidence="3" id="KW-1185">Reference proteome</keyword>
<proteinExistence type="predicted"/>
<dbReference type="PANTHER" id="PTHR46018">
    <property type="entry name" value="ZINC PHOSPHODIESTERASE ELAC PROTEIN 1"/>
    <property type="match status" value="1"/>
</dbReference>
<feature type="region of interest" description="Disordered" evidence="1">
    <location>
        <begin position="425"/>
        <end position="538"/>
    </location>
</feature>
<feature type="region of interest" description="Disordered" evidence="1">
    <location>
        <begin position="133"/>
        <end position="241"/>
    </location>
</feature>
<evidence type="ECO:0000313" key="3">
    <source>
        <dbReference type="Proteomes" id="UP001165080"/>
    </source>
</evidence>
<dbReference type="PANTHER" id="PTHR46018:SF2">
    <property type="entry name" value="ZINC PHOSPHODIESTERASE ELAC PROTEIN 1"/>
    <property type="match status" value="1"/>
</dbReference>
<feature type="compositionally biased region" description="Low complexity" evidence="1">
    <location>
        <begin position="221"/>
        <end position="233"/>
    </location>
</feature>
<organism evidence="2 3">
    <name type="scientific">Pleodorina starrii</name>
    <dbReference type="NCBI Taxonomy" id="330485"/>
    <lineage>
        <taxon>Eukaryota</taxon>
        <taxon>Viridiplantae</taxon>
        <taxon>Chlorophyta</taxon>
        <taxon>core chlorophytes</taxon>
        <taxon>Chlorophyceae</taxon>
        <taxon>CS clade</taxon>
        <taxon>Chlamydomonadales</taxon>
        <taxon>Volvocaceae</taxon>
        <taxon>Pleodorina</taxon>
    </lineage>
</organism>
<accession>A0A9W6F6R1</accession>
<comment type="caution">
    <text evidence="2">The sequence shown here is derived from an EMBL/GenBank/DDBJ whole genome shotgun (WGS) entry which is preliminary data.</text>
</comment>
<dbReference type="InterPro" id="IPR036866">
    <property type="entry name" value="RibonucZ/Hydroxyglut_hydro"/>
</dbReference>
<name>A0A9W6F6R1_9CHLO</name>
<protein>
    <submittedName>
        <fullName evidence="2">Uncharacterized protein</fullName>
    </submittedName>
</protein>